<name>A0A2N6UD00_9LACT</name>
<feature type="domain" description="Alanine dehydrogenase/pyridine nucleotide transhydrogenase N-terminal" evidence="11">
    <location>
        <begin position="4"/>
        <end position="135"/>
    </location>
</feature>
<dbReference type="SUPFAM" id="SSF51735">
    <property type="entry name" value="NAD(P)-binding Rossmann-fold domains"/>
    <property type="match status" value="1"/>
</dbReference>
<dbReference type="RefSeq" id="WP_070467919.1">
    <property type="nucleotide sequence ID" value="NZ_PNHQ01000015.1"/>
</dbReference>
<feature type="binding site" evidence="8">
    <location>
        <position position="15"/>
    </location>
    <ligand>
        <name>substrate</name>
    </ligand>
</feature>
<evidence type="ECO:0000313" key="12">
    <source>
        <dbReference type="EMBL" id="PMC79426.1"/>
    </source>
</evidence>
<evidence type="ECO:0000313" key="13">
    <source>
        <dbReference type="Proteomes" id="UP000235701"/>
    </source>
</evidence>
<dbReference type="Proteomes" id="UP000235701">
    <property type="component" value="Unassembled WGS sequence"/>
</dbReference>
<proteinExistence type="inferred from homology"/>
<feature type="binding site" evidence="9">
    <location>
        <begin position="265"/>
        <end position="268"/>
    </location>
    <ligand>
        <name>NAD(+)</name>
        <dbReference type="ChEBI" id="CHEBI:57540"/>
    </ligand>
</feature>
<dbReference type="GO" id="GO:0042853">
    <property type="term" value="P:L-alanine catabolic process"/>
    <property type="evidence" value="ECO:0007669"/>
    <property type="project" value="UniProtKB-UniPathway"/>
</dbReference>
<feature type="active site" description="Proton donor/acceptor" evidence="7">
    <location>
        <position position="95"/>
    </location>
</feature>
<dbReference type="InterPro" id="IPR008141">
    <property type="entry name" value="Ala_DH"/>
</dbReference>
<evidence type="ECO:0000256" key="3">
    <source>
        <dbReference type="ARBA" id="ARBA00012897"/>
    </source>
</evidence>
<dbReference type="PANTHER" id="PTHR42795">
    <property type="entry name" value="ALANINE DEHYDROGENASE"/>
    <property type="match status" value="1"/>
</dbReference>
<feature type="binding site" evidence="8">
    <location>
        <position position="74"/>
    </location>
    <ligand>
        <name>substrate</name>
    </ligand>
</feature>
<dbReference type="PIRSF" id="PIRSF000183">
    <property type="entry name" value="Alanine_dh"/>
    <property type="match status" value="1"/>
</dbReference>
<evidence type="ECO:0000256" key="2">
    <source>
        <dbReference type="ARBA" id="ARBA00005689"/>
    </source>
</evidence>
<protein>
    <recommendedName>
        <fullName evidence="3 6">Alanine dehydrogenase</fullName>
        <ecNumber evidence="3 6">1.4.1.1</ecNumber>
    </recommendedName>
</protein>
<keyword evidence="5 6" id="KW-0520">NAD</keyword>
<dbReference type="InterPro" id="IPR036291">
    <property type="entry name" value="NAD(P)-bd_dom_sf"/>
</dbReference>
<dbReference type="GO" id="GO:0005886">
    <property type="term" value="C:plasma membrane"/>
    <property type="evidence" value="ECO:0007669"/>
    <property type="project" value="TreeGrafter"/>
</dbReference>
<feature type="binding site" evidence="9">
    <location>
        <position position="132"/>
    </location>
    <ligand>
        <name>NAD(+)</name>
        <dbReference type="ChEBI" id="CHEBI:57540"/>
    </ligand>
</feature>
<dbReference type="NCBIfam" id="TIGR00518">
    <property type="entry name" value="alaDH"/>
    <property type="match status" value="1"/>
</dbReference>
<keyword evidence="9" id="KW-0547">Nucleotide-binding</keyword>
<dbReference type="InterPro" id="IPR007698">
    <property type="entry name" value="AlaDH/PNT_NAD(H)-bd"/>
</dbReference>
<dbReference type="InterPro" id="IPR007886">
    <property type="entry name" value="AlaDH/PNT_N"/>
</dbReference>
<dbReference type="Pfam" id="PF01262">
    <property type="entry name" value="AlaDh_PNT_C"/>
    <property type="match status" value="1"/>
</dbReference>
<comment type="pathway">
    <text evidence="1">Amino-acid degradation; L-alanine degradation via dehydrogenase pathway; NH(3) and pyruvate from L-alanine: step 1/1.</text>
</comment>
<dbReference type="Pfam" id="PF05222">
    <property type="entry name" value="AlaDh_PNT_N"/>
    <property type="match status" value="1"/>
</dbReference>
<organism evidence="12 13">
    <name type="scientific">Aerococcus viridans</name>
    <dbReference type="NCBI Taxonomy" id="1377"/>
    <lineage>
        <taxon>Bacteria</taxon>
        <taxon>Bacillati</taxon>
        <taxon>Bacillota</taxon>
        <taxon>Bacilli</taxon>
        <taxon>Lactobacillales</taxon>
        <taxon>Aerococcaceae</taxon>
        <taxon>Aerococcus</taxon>
    </lineage>
</organism>
<dbReference type="GO" id="GO:0000166">
    <property type="term" value="F:nucleotide binding"/>
    <property type="evidence" value="ECO:0007669"/>
    <property type="project" value="UniProtKB-KW"/>
</dbReference>
<comment type="caution">
    <text evidence="12">The sequence shown here is derived from an EMBL/GenBank/DDBJ whole genome shotgun (WGS) entry which is preliminary data.</text>
</comment>
<feature type="binding site" evidence="9">
    <location>
        <begin position="237"/>
        <end position="238"/>
    </location>
    <ligand>
        <name>NAD(+)</name>
        <dbReference type="ChEBI" id="CHEBI:57540"/>
    </ligand>
</feature>
<feature type="binding site" evidence="9">
    <location>
        <position position="196"/>
    </location>
    <ligand>
        <name>NAD(+)</name>
        <dbReference type="ChEBI" id="CHEBI:57540"/>
    </ligand>
</feature>
<comment type="similarity">
    <text evidence="2 6">Belongs to the AlaDH/PNT family.</text>
</comment>
<dbReference type="UniPathway" id="UPA00527">
    <property type="reaction ID" value="UER00585"/>
</dbReference>
<dbReference type="SMART" id="SM01003">
    <property type="entry name" value="AlaDh_PNT_N"/>
    <property type="match status" value="1"/>
</dbReference>
<evidence type="ECO:0000256" key="5">
    <source>
        <dbReference type="ARBA" id="ARBA00023027"/>
    </source>
</evidence>
<dbReference type="OrthoDB" id="9804592at2"/>
<dbReference type="CDD" id="cd05305">
    <property type="entry name" value="L-AlaDH"/>
    <property type="match status" value="1"/>
</dbReference>
<evidence type="ECO:0000256" key="9">
    <source>
        <dbReference type="PIRSR" id="PIRSR000183-3"/>
    </source>
</evidence>
<dbReference type="FunFam" id="3.40.50.720:FF:000049">
    <property type="entry name" value="Alanine dehydrogenase"/>
    <property type="match status" value="1"/>
</dbReference>
<dbReference type="EMBL" id="PNHQ01000015">
    <property type="protein sequence ID" value="PMC79426.1"/>
    <property type="molecule type" value="Genomic_DNA"/>
</dbReference>
<feature type="domain" description="Alanine dehydrogenase/pyridine nucleotide transhydrogenase NAD(H)-binding" evidence="10">
    <location>
        <begin position="147"/>
        <end position="295"/>
    </location>
</feature>
<accession>A0A2N6UD00</accession>
<feature type="binding site" evidence="9">
    <location>
        <position position="218"/>
    </location>
    <ligand>
        <name>NAD(+)</name>
        <dbReference type="ChEBI" id="CHEBI:57540"/>
    </ligand>
</feature>
<evidence type="ECO:0000256" key="8">
    <source>
        <dbReference type="PIRSR" id="PIRSR000183-2"/>
    </source>
</evidence>
<feature type="binding site" evidence="9">
    <location>
        <position position="201"/>
    </location>
    <ligand>
        <name>NAD(+)</name>
        <dbReference type="ChEBI" id="CHEBI:57540"/>
    </ligand>
</feature>
<sequence>MQIGIPKEIKAQEDRVGLTPDNVRTLVNNGHTVLIEENAGIGSGFTDEEYVSAGAKIESDPAKIWASQMVIKVKEPLASEYDYFHEDLILFAYFHLAPENELTEALLANKVTAIAYETMVENGALPLLTPMSEVAGRMAIQVGTHYLEKQNGGSGTLISGVPGVAPGHVVVIGGGTVGYNAAKIAVGMGARVTILDVNTGRLGELEDLLNDKVTTLMSNEENIRQVIKDADIVVGSVLVTGRRAPVLVSEDMVKTMKPGSVLVDIAVDQGGNFETTHPTTHQDPIYVKHDVIHYTVANIPGAVPRTSTLALTNATMKYASQIINQGVEAAAKRNETILTGINTYQGYLTHEGVAESQNRTHTPIQDLLK</sequence>
<dbReference type="AlphaFoldDB" id="A0A2N6UD00"/>
<gene>
    <name evidence="12" type="primary">ald</name>
    <name evidence="12" type="ORF">CJ191_06640</name>
</gene>
<reference evidence="12 13" key="1">
    <citation type="submission" date="2017-09" db="EMBL/GenBank/DDBJ databases">
        <title>Bacterial strain isolated from the female urinary microbiota.</title>
        <authorList>
            <person name="Thomas-White K."/>
            <person name="Kumar N."/>
            <person name="Forster S."/>
            <person name="Putonti C."/>
            <person name="Lawley T."/>
            <person name="Wolfe A.J."/>
        </authorList>
    </citation>
    <scope>NUCLEOTIDE SEQUENCE [LARGE SCALE GENOMIC DNA]</scope>
    <source>
        <strain evidence="12 13">UMB0240</strain>
    </source>
</reference>
<comment type="catalytic activity">
    <reaction evidence="6">
        <text>L-alanine + NAD(+) + H2O = pyruvate + NH4(+) + NADH + H(+)</text>
        <dbReference type="Rhea" id="RHEA:18405"/>
        <dbReference type="ChEBI" id="CHEBI:15361"/>
        <dbReference type="ChEBI" id="CHEBI:15377"/>
        <dbReference type="ChEBI" id="CHEBI:15378"/>
        <dbReference type="ChEBI" id="CHEBI:28938"/>
        <dbReference type="ChEBI" id="CHEBI:57540"/>
        <dbReference type="ChEBI" id="CHEBI:57945"/>
        <dbReference type="ChEBI" id="CHEBI:57972"/>
        <dbReference type="EC" id="1.4.1.1"/>
    </reaction>
</comment>
<dbReference type="Gene3D" id="3.40.50.720">
    <property type="entry name" value="NAD(P)-binding Rossmann-like Domain"/>
    <property type="match status" value="2"/>
</dbReference>
<dbReference type="PROSITE" id="PS00837">
    <property type="entry name" value="ALADH_PNT_2"/>
    <property type="match status" value="1"/>
</dbReference>
<dbReference type="GO" id="GO:0000286">
    <property type="term" value="F:alanine dehydrogenase activity"/>
    <property type="evidence" value="ECO:0007669"/>
    <property type="project" value="UniProtKB-UniRule"/>
</dbReference>
<dbReference type="SUPFAM" id="SSF52283">
    <property type="entry name" value="Formate/glycerate dehydrogenase catalytic domain-like"/>
    <property type="match status" value="1"/>
</dbReference>
<evidence type="ECO:0000256" key="7">
    <source>
        <dbReference type="PIRSR" id="PIRSR000183-1"/>
    </source>
</evidence>
<evidence type="ECO:0000256" key="4">
    <source>
        <dbReference type="ARBA" id="ARBA00023002"/>
    </source>
</evidence>
<keyword evidence="13" id="KW-1185">Reference proteome</keyword>
<feature type="active site" description="Proton donor/acceptor" evidence="7">
    <location>
        <position position="268"/>
    </location>
</feature>
<evidence type="ECO:0000256" key="6">
    <source>
        <dbReference type="PIRNR" id="PIRNR000183"/>
    </source>
</evidence>
<evidence type="ECO:0000259" key="10">
    <source>
        <dbReference type="SMART" id="SM01002"/>
    </source>
</evidence>
<evidence type="ECO:0000259" key="11">
    <source>
        <dbReference type="SMART" id="SM01003"/>
    </source>
</evidence>
<keyword evidence="4 6" id="KW-0560">Oxidoreductase</keyword>
<dbReference type="SMART" id="SM01002">
    <property type="entry name" value="AlaDh_PNT_C"/>
    <property type="match status" value="1"/>
</dbReference>
<dbReference type="PANTHER" id="PTHR42795:SF1">
    <property type="entry name" value="ALANINE DEHYDROGENASE"/>
    <property type="match status" value="1"/>
</dbReference>
<evidence type="ECO:0000256" key="1">
    <source>
        <dbReference type="ARBA" id="ARBA00005206"/>
    </source>
</evidence>
<dbReference type="EC" id="1.4.1.1" evidence="3 6"/>
<dbReference type="InterPro" id="IPR008143">
    <property type="entry name" value="Ala_DH/PNT_CS2"/>
</dbReference>